<keyword evidence="2" id="KW-1185">Reference proteome</keyword>
<sequence length="93" mass="10890">MGKRIDDNLENKVAKLVQIKQKKDKSVKMYTYRINICAEQYKKPKDDEFKSNLDNGIDCCNHDRIEIELSKQKVAYDDKSAFNNSIEDKDITD</sequence>
<dbReference type="EMBL" id="CAJVQB010001350">
    <property type="protein sequence ID" value="CAG8532072.1"/>
    <property type="molecule type" value="Genomic_DNA"/>
</dbReference>
<name>A0ABN7UAW4_GIGMA</name>
<evidence type="ECO:0000313" key="2">
    <source>
        <dbReference type="Proteomes" id="UP000789901"/>
    </source>
</evidence>
<dbReference type="Proteomes" id="UP000789901">
    <property type="component" value="Unassembled WGS sequence"/>
</dbReference>
<gene>
    <name evidence="1" type="ORF">GMARGA_LOCUS3670</name>
</gene>
<organism evidence="1 2">
    <name type="scientific">Gigaspora margarita</name>
    <dbReference type="NCBI Taxonomy" id="4874"/>
    <lineage>
        <taxon>Eukaryota</taxon>
        <taxon>Fungi</taxon>
        <taxon>Fungi incertae sedis</taxon>
        <taxon>Mucoromycota</taxon>
        <taxon>Glomeromycotina</taxon>
        <taxon>Glomeromycetes</taxon>
        <taxon>Diversisporales</taxon>
        <taxon>Gigasporaceae</taxon>
        <taxon>Gigaspora</taxon>
    </lineage>
</organism>
<protein>
    <submittedName>
        <fullName evidence="1">24455_t:CDS:1</fullName>
    </submittedName>
</protein>
<comment type="caution">
    <text evidence="1">The sequence shown here is derived from an EMBL/GenBank/DDBJ whole genome shotgun (WGS) entry which is preliminary data.</text>
</comment>
<reference evidence="1 2" key="1">
    <citation type="submission" date="2021-06" db="EMBL/GenBank/DDBJ databases">
        <authorList>
            <person name="Kallberg Y."/>
            <person name="Tangrot J."/>
            <person name="Rosling A."/>
        </authorList>
    </citation>
    <scope>NUCLEOTIDE SEQUENCE [LARGE SCALE GENOMIC DNA]</scope>
    <source>
        <strain evidence="1 2">120-4 pot B 10/14</strain>
    </source>
</reference>
<accession>A0ABN7UAW4</accession>
<proteinExistence type="predicted"/>
<evidence type="ECO:0000313" key="1">
    <source>
        <dbReference type="EMBL" id="CAG8532072.1"/>
    </source>
</evidence>